<evidence type="ECO:0000256" key="1">
    <source>
        <dbReference type="SAM" id="Phobius"/>
    </source>
</evidence>
<keyword evidence="3" id="KW-1185">Reference proteome</keyword>
<organism evidence="2 3">
    <name type="scientific">Clytia hemisphaerica</name>
    <dbReference type="NCBI Taxonomy" id="252671"/>
    <lineage>
        <taxon>Eukaryota</taxon>
        <taxon>Metazoa</taxon>
        <taxon>Cnidaria</taxon>
        <taxon>Hydrozoa</taxon>
        <taxon>Hydroidolina</taxon>
        <taxon>Leptothecata</taxon>
        <taxon>Obeliida</taxon>
        <taxon>Clytiidae</taxon>
        <taxon>Clytia</taxon>
    </lineage>
</organism>
<keyword evidence="1" id="KW-0472">Membrane</keyword>
<name>A0A7M5XEL2_9CNID</name>
<dbReference type="RefSeq" id="XP_066930944.1">
    <property type="nucleotide sequence ID" value="XM_067074843.1"/>
</dbReference>
<proteinExistence type="predicted"/>
<dbReference type="Proteomes" id="UP000594262">
    <property type="component" value="Unplaced"/>
</dbReference>
<evidence type="ECO:0000313" key="3">
    <source>
        <dbReference type="Proteomes" id="UP000594262"/>
    </source>
</evidence>
<keyword evidence="1" id="KW-0812">Transmembrane</keyword>
<keyword evidence="1" id="KW-1133">Transmembrane helix</keyword>
<dbReference type="GeneID" id="136818499"/>
<evidence type="ECO:0000313" key="2">
    <source>
        <dbReference type="EnsemblMetazoa" id="CLYHEMP022289.1"/>
    </source>
</evidence>
<protein>
    <submittedName>
        <fullName evidence="2">Uncharacterized protein</fullName>
    </submittedName>
</protein>
<dbReference type="AlphaFoldDB" id="A0A7M5XEL2"/>
<sequence length="128" mass="14922">MYNWTQSDCDNGFLNKMKAVCVNQPDQTAFSVYASTKGKMMSYLEFFKRIYDGYKKATQNGTKAEAQRVWDECQKLLSVFRQWIKASQEFRNVYWGPKDIIMQSVLLVSTLIGIVILKVFVKINVQRI</sequence>
<dbReference type="EnsemblMetazoa" id="CLYHEMT022289.1">
    <property type="protein sequence ID" value="CLYHEMP022289.1"/>
    <property type="gene ID" value="CLYHEMG022289"/>
</dbReference>
<feature type="transmembrane region" description="Helical" evidence="1">
    <location>
        <begin position="100"/>
        <end position="121"/>
    </location>
</feature>
<reference evidence="2" key="1">
    <citation type="submission" date="2021-01" db="UniProtKB">
        <authorList>
            <consortium name="EnsemblMetazoa"/>
        </authorList>
    </citation>
    <scope>IDENTIFICATION</scope>
</reference>
<accession>A0A7M5XEL2</accession>